<evidence type="ECO:0000313" key="1">
    <source>
        <dbReference type="EMBL" id="MYL85406.1"/>
    </source>
</evidence>
<comment type="caution">
    <text evidence="1">The sequence shown here is derived from an EMBL/GenBank/DDBJ whole genome shotgun (WGS) entry which is preliminary data.</text>
</comment>
<sequence length="211" mass="23220">MMNRGPKFAADPARITRIEHLVDKAYYAAKVAGVGGAAVDKSELVAHYLTQGADLGLWPNPVFDEGFYRAQLPGPLPPGMTGLEHYLVEGAASGLDPSPLFSTTFYLSEYPDTATYGMTPLEHFVRWTMRQGWRSLPNDLPDLKDRIERVLRDDPGNPYALLVIDRVFQARITRIEHLVDKAYYAAKVAGVGGAAVDKSELVAHYLTQGAD</sequence>
<dbReference type="AlphaFoldDB" id="A0A7C9IPL0"/>
<protein>
    <submittedName>
        <fullName evidence="1">Uncharacterized protein</fullName>
    </submittedName>
</protein>
<evidence type="ECO:0000313" key="2">
    <source>
        <dbReference type="Proteomes" id="UP000482487"/>
    </source>
</evidence>
<accession>A0A7C9IPL0</accession>
<organism evidence="1 2">
    <name type="scientific">Solidesulfovibrio aerotolerans</name>
    <dbReference type="NCBI Taxonomy" id="295255"/>
    <lineage>
        <taxon>Bacteria</taxon>
        <taxon>Pseudomonadati</taxon>
        <taxon>Thermodesulfobacteriota</taxon>
        <taxon>Desulfovibrionia</taxon>
        <taxon>Desulfovibrionales</taxon>
        <taxon>Desulfovibrionaceae</taxon>
        <taxon>Solidesulfovibrio</taxon>
    </lineage>
</organism>
<name>A0A7C9IPL0_9BACT</name>
<proteinExistence type="predicted"/>
<keyword evidence="2" id="KW-1185">Reference proteome</keyword>
<dbReference type="Proteomes" id="UP000482487">
    <property type="component" value="Unassembled WGS sequence"/>
</dbReference>
<reference evidence="1 2" key="1">
    <citation type="submission" date="2020-01" db="EMBL/GenBank/DDBJ databases">
        <title>Genome sequence of Desulfovibrio aerotolerans DSM 16695(T).</title>
        <authorList>
            <person name="Karnachuk O."/>
            <person name="Avakyan M."/>
            <person name="Mardanov A."/>
            <person name="Kadnikov V."/>
            <person name="Ravin N."/>
        </authorList>
    </citation>
    <scope>NUCLEOTIDE SEQUENCE [LARGE SCALE GENOMIC DNA]</scope>
    <source>
        <strain evidence="1 2">DSM 16695</strain>
    </source>
</reference>
<dbReference type="RefSeq" id="WP_211922677.1">
    <property type="nucleotide sequence ID" value="NZ_WVUD01000101.1"/>
</dbReference>
<dbReference type="EMBL" id="WVUD01000101">
    <property type="protein sequence ID" value="MYL85406.1"/>
    <property type="molecule type" value="Genomic_DNA"/>
</dbReference>
<gene>
    <name evidence="1" type="ORF">GTA51_20195</name>
</gene>
<feature type="non-terminal residue" evidence="1">
    <location>
        <position position="211"/>
    </location>
</feature>